<dbReference type="KEGG" id="hiq:CGSHiGG_08400"/>
<proteinExistence type="predicted"/>
<protein>
    <submittedName>
        <fullName evidence="1">Uncharacterized protein</fullName>
    </submittedName>
</protein>
<dbReference type="Proteomes" id="UP000001990">
    <property type="component" value="Chromosome"/>
</dbReference>
<evidence type="ECO:0000313" key="2">
    <source>
        <dbReference type="Proteomes" id="UP000001990"/>
    </source>
</evidence>
<organism evidence="1 2">
    <name type="scientific">Haemophilus influenzae (strain PittGG)</name>
    <dbReference type="NCBI Taxonomy" id="374931"/>
    <lineage>
        <taxon>Bacteria</taxon>
        <taxon>Pseudomonadati</taxon>
        <taxon>Pseudomonadota</taxon>
        <taxon>Gammaproteobacteria</taxon>
        <taxon>Pasteurellales</taxon>
        <taxon>Pasteurellaceae</taxon>
        <taxon>Haemophilus</taxon>
    </lineage>
</organism>
<dbReference type="AlphaFoldDB" id="A5UIA6"/>
<sequence>MRCVGDVFQIEPRVFFADLILAKVKLLKFLLIDRQNKGRQYADFLYFCQWKICVDFGETQPKVSIVIFTSSFNMGSHKRCAADFISFFSRNIA</sequence>
<reference evidence="1 2" key="1">
    <citation type="journal article" date="2007" name="Genome Biol.">
        <title>Characterization and modeling of the Haemophilus influenzae core and supragenomes based on the complete genomic sequences of Rd and 12 clinical nontypeable strains.</title>
        <authorList>
            <person name="Hogg J.S."/>
            <person name="Hu F.Z."/>
            <person name="Janto B."/>
            <person name="Boissy R."/>
            <person name="Hayes J."/>
            <person name="Keefe R."/>
            <person name="Post J.C."/>
            <person name="Ehrlich G.D."/>
        </authorList>
    </citation>
    <scope>NUCLEOTIDE SEQUENCE [LARGE SCALE GENOMIC DNA]</scope>
    <source>
        <strain evidence="1 2">PittGG</strain>
    </source>
</reference>
<dbReference type="EMBL" id="CP000672">
    <property type="protein sequence ID" value="ABR00512.1"/>
    <property type="molecule type" value="Genomic_DNA"/>
</dbReference>
<accession>A5UIA6</accession>
<name>A5UIA6_HAEIG</name>
<gene>
    <name evidence="1" type="ordered locus">CGSHiGG_08400</name>
</gene>
<dbReference type="HOGENOM" id="CLU_2665971_0_0_6"/>
<evidence type="ECO:0000313" key="1">
    <source>
        <dbReference type="EMBL" id="ABR00512.1"/>
    </source>
</evidence>